<gene>
    <name evidence="2" type="ORF">ABB55_20440</name>
</gene>
<dbReference type="AlphaFoldDB" id="A0A0P6VTP9"/>
<dbReference type="Gene3D" id="1.25.40.10">
    <property type="entry name" value="Tetratricopeptide repeat domain"/>
    <property type="match status" value="1"/>
</dbReference>
<accession>A0A0P6VTP9</accession>
<comment type="caution">
    <text evidence="2">The sequence shown here is derived from an EMBL/GenBank/DDBJ whole genome shotgun (WGS) entry which is preliminary data.</text>
</comment>
<organism evidence="2 3">
    <name type="scientific">Prosthecodimorpha hirschii</name>
    <dbReference type="NCBI Taxonomy" id="665126"/>
    <lineage>
        <taxon>Bacteria</taxon>
        <taxon>Pseudomonadati</taxon>
        <taxon>Pseudomonadota</taxon>
        <taxon>Alphaproteobacteria</taxon>
        <taxon>Hyphomicrobiales</taxon>
        <taxon>Ancalomicrobiaceae</taxon>
        <taxon>Prosthecodimorpha</taxon>
    </lineage>
</organism>
<dbReference type="SUPFAM" id="SSF48452">
    <property type="entry name" value="TPR-like"/>
    <property type="match status" value="1"/>
</dbReference>
<keyword evidence="3" id="KW-1185">Reference proteome</keyword>
<dbReference type="RefSeq" id="WP_054360458.1">
    <property type="nucleotide sequence ID" value="NZ_LJYW01000001.1"/>
</dbReference>
<feature type="region of interest" description="Disordered" evidence="1">
    <location>
        <begin position="458"/>
        <end position="480"/>
    </location>
</feature>
<proteinExistence type="predicted"/>
<evidence type="ECO:0000313" key="2">
    <source>
        <dbReference type="EMBL" id="KPL54290.1"/>
    </source>
</evidence>
<feature type="compositionally biased region" description="Pro residues" evidence="1">
    <location>
        <begin position="463"/>
        <end position="480"/>
    </location>
</feature>
<protein>
    <recommendedName>
        <fullName evidence="4">Tetratricopeptide repeat protein</fullName>
    </recommendedName>
</protein>
<dbReference type="EMBL" id="LJYW01000001">
    <property type="protein sequence ID" value="KPL54290.1"/>
    <property type="molecule type" value="Genomic_DNA"/>
</dbReference>
<evidence type="ECO:0008006" key="4">
    <source>
        <dbReference type="Google" id="ProtNLM"/>
    </source>
</evidence>
<evidence type="ECO:0000313" key="3">
    <source>
        <dbReference type="Proteomes" id="UP000048984"/>
    </source>
</evidence>
<sequence>MRTCELVLDNRSATDYQRIDAGEVLLTLLTEPAAQLPVIKQMLEILPDNSDLLWRQYRALLALDRPRETYTILDTLETNEHQKYAARFGRARAQAWAGEFDASVETVRALRSASPAYAFPRNLHAAMAAENLGVCCGDKAWTASEPKTIDDYIAAAPDKRPHETVMLYALLTGNAALIQQERADFETELAKEKVPTGAIRAIFDGVQATAVNDWAKAIEALDRYDAELLKNPDYKAEAMNGPEGREEQYHDWLRLLVELEAGKVPPGADLVIAAAEGMVGIDNPIGRRSLGYTRTLLKHAQGDGAGAMAAAEAMIRDSVGNPASPDATLNVHLYELAARVALAAGAPGDAIRWADLALREDPRCAPCYLAKARALRARGDMGSVITEAGRAARLEETPEAYRLAAEAHRRTAALDPADPIAHLAQAMLEIRKAQTLAPADPAVRAEFEAIEAAFRAGGAPAAAPAPAPPTVPSPPRSPRP</sequence>
<name>A0A0P6VTP9_9HYPH</name>
<dbReference type="InterPro" id="IPR011990">
    <property type="entry name" value="TPR-like_helical_dom_sf"/>
</dbReference>
<evidence type="ECO:0000256" key="1">
    <source>
        <dbReference type="SAM" id="MobiDB-lite"/>
    </source>
</evidence>
<dbReference type="Proteomes" id="UP000048984">
    <property type="component" value="Unassembled WGS sequence"/>
</dbReference>
<reference evidence="2 3" key="2">
    <citation type="submission" date="2015-10" db="EMBL/GenBank/DDBJ databases">
        <title>Draft Genome Sequence of Prosthecomicrobium hirschii ATCC 27832.</title>
        <authorList>
            <person name="Daniel J."/>
            <person name="Givan S.A."/>
            <person name="Brun Y.V."/>
            <person name="Brown P.J."/>
        </authorList>
    </citation>
    <scope>NUCLEOTIDE SEQUENCE [LARGE SCALE GENOMIC DNA]</scope>
    <source>
        <strain evidence="2 3">16</strain>
    </source>
</reference>
<reference evidence="2 3" key="1">
    <citation type="submission" date="2015-09" db="EMBL/GenBank/DDBJ databases">
        <authorList>
            <person name="Jackson K.R."/>
            <person name="Lunt B.L."/>
            <person name="Fisher J.N.B."/>
            <person name="Gardner A.V."/>
            <person name="Bailey M.E."/>
            <person name="Deus L.M."/>
            <person name="Earl A.S."/>
            <person name="Gibby P.D."/>
            <person name="Hartmann K.A."/>
            <person name="Liu J.E."/>
            <person name="Manci A.M."/>
            <person name="Nielsen D.A."/>
            <person name="Solomon M.B."/>
            <person name="Breakwell D.P."/>
            <person name="Burnett S.H."/>
            <person name="Grose J.H."/>
        </authorList>
    </citation>
    <scope>NUCLEOTIDE SEQUENCE [LARGE SCALE GENOMIC DNA]</scope>
    <source>
        <strain evidence="2 3">16</strain>
    </source>
</reference>